<dbReference type="OrthoDB" id="4955540at2759"/>
<proteinExistence type="predicted"/>
<keyword evidence="2" id="KW-1185">Reference proteome</keyword>
<sequence length="128" mass="14341">MSDKVKVFFYGSHLFSGNRQEQLVRLALESLPYLDIKVEEILIKSDLHDTTYGDGVTINGHLQDEPVFIGIEVKKGSSKEPCNSMSTLFIEIRESIKFAWAVKIVANAGVHFVIPRAKQTFSDAINVL</sequence>
<dbReference type="VEuPathDB" id="FungiDB:ASPGLDRAFT_40759"/>
<evidence type="ECO:0000313" key="2">
    <source>
        <dbReference type="Proteomes" id="UP000184300"/>
    </source>
</evidence>
<evidence type="ECO:0000313" key="1">
    <source>
        <dbReference type="EMBL" id="OJJ78508.1"/>
    </source>
</evidence>
<gene>
    <name evidence="1" type="ORF">ASPGLDRAFT_40759</name>
</gene>
<dbReference type="EMBL" id="KV878935">
    <property type="protein sequence ID" value="OJJ78508.1"/>
    <property type="molecule type" value="Genomic_DNA"/>
</dbReference>
<reference evidence="2" key="1">
    <citation type="journal article" date="2017" name="Genome Biol.">
        <title>Comparative genomics reveals high biological diversity and specific adaptations in the industrially and medically important fungal genus Aspergillus.</title>
        <authorList>
            <person name="de Vries R.P."/>
            <person name="Riley R."/>
            <person name="Wiebenga A."/>
            <person name="Aguilar-Osorio G."/>
            <person name="Amillis S."/>
            <person name="Uchima C.A."/>
            <person name="Anderluh G."/>
            <person name="Asadollahi M."/>
            <person name="Askin M."/>
            <person name="Barry K."/>
            <person name="Battaglia E."/>
            <person name="Bayram O."/>
            <person name="Benocci T."/>
            <person name="Braus-Stromeyer S.A."/>
            <person name="Caldana C."/>
            <person name="Canovas D."/>
            <person name="Cerqueira G.C."/>
            <person name="Chen F."/>
            <person name="Chen W."/>
            <person name="Choi C."/>
            <person name="Clum A."/>
            <person name="Dos Santos R.A."/>
            <person name="Damasio A.R."/>
            <person name="Diallinas G."/>
            <person name="Emri T."/>
            <person name="Fekete E."/>
            <person name="Flipphi M."/>
            <person name="Freyberg S."/>
            <person name="Gallo A."/>
            <person name="Gournas C."/>
            <person name="Habgood R."/>
            <person name="Hainaut M."/>
            <person name="Harispe M.L."/>
            <person name="Henrissat B."/>
            <person name="Hilden K.S."/>
            <person name="Hope R."/>
            <person name="Hossain A."/>
            <person name="Karabika E."/>
            <person name="Karaffa L."/>
            <person name="Karanyi Z."/>
            <person name="Krasevec N."/>
            <person name="Kuo A."/>
            <person name="Kusch H."/>
            <person name="LaButti K."/>
            <person name="Lagendijk E.L."/>
            <person name="Lapidus A."/>
            <person name="Levasseur A."/>
            <person name="Lindquist E."/>
            <person name="Lipzen A."/>
            <person name="Logrieco A.F."/>
            <person name="MacCabe A."/>
            <person name="Maekelae M.R."/>
            <person name="Malavazi I."/>
            <person name="Melin P."/>
            <person name="Meyer V."/>
            <person name="Mielnichuk N."/>
            <person name="Miskei M."/>
            <person name="Molnar A.P."/>
            <person name="Mule G."/>
            <person name="Ngan C.Y."/>
            <person name="Orejas M."/>
            <person name="Orosz E."/>
            <person name="Ouedraogo J.P."/>
            <person name="Overkamp K.M."/>
            <person name="Park H.-S."/>
            <person name="Perrone G."/>
            <person name="Piumi F."/>
            <person name="Punt P.J."/>
            <person name="Ram A.F."/>
            <person name="Ramon A."/>
            <person name="Rauscher S."/>
            <person name="Record E."/>
            <person name="Riano-Pachon D.M."/>
            <person name="Robert V."/>
            <person name="Roehrig J."/>
            <person name="Ruller R."/>
            <person name="Salamov A."/>
            <person name="Salih N.S."/>
            <person name="Samson R.A."/>
            <person name="Sandor E."/>
            <person name="Sanguinetti M."/>
            <person name="Schuetze T."/>
            <person name="Sepcic K."/>
            <person name="Shelest E."/>
            <person name="Sherlock G."/>
            <person name="Sophianopoulou V."/>
            <person name="Squina F.M."/>
            <person name="Sun H."/>
            <person name="Susca A."/>
            <person name="Todd R.B."/>
            <person name="Tsang A."/>
            <person name="Unkles S.E."/>
            <person name="van de Wiele N."/>
            <person name="van Rossen-Uffink D."/>
            <person name="Oliveira J.V."/>
            <person name="Vesth T.C."/>
            <person name="Visser J."/>
            <person name="Yu J.-H."/>
            <person name="Zhou M."/>
            <person name="Andersen M.R."/>
            <person name="Archer D.B."/>
            <person name="Baker S.E."/>
            <person name="Benoit I."/>
            <person name="Brakhage A.A."/>
            <person name="Braus G.H."/>
            <person name="Fischer R."/>
            <person name="Frisvad J.C."/>
            <person name="Goldman G.H."/>
            <person name="Houbraken J."/>
            <person name="Oakley B."/>
            <person name="Pocsi I."/>
            <person name="Scazzocchio C."/>
            <person name="Seiboth B."/>
            <person name="vanKuyk P.A."/>
            <person name="Wortman J."/>
            <person name="Dyer P.S."/>
            <person name="Grigoriev I.V."/>
        </authorList>
    </citation>
    <scope>NUCLEOTIDE SEQUENCE [LARGE SCALE GENOMIC DNA]</scope>
    <source>
        <strain evidence="2">CBS 516.65</strain>
    </source>
</reference>
<dbReference type="RefSeq" id="XP_022395206.1">
    <property type="nucleotide sequence ID" value="XM_022545263.1"/>
</dbReference>
<name>A0A1L9V3K8_ASPGL</name>
<organism evidence="1 2">
    <name type="scientific">Aspergillus glaucus CBS 516.65</name>
    <dbReference type="NCBI Taxonomy" id="1160497"/>
    <lineage>
        <taxon>Eukaryota</taxon>
        <taxon>Fungi</taxon>
        <taxon>Dikarya</taxon>
        <taxon>Ascomycota</taxon>
        <taxon>Pezizomycotina</taxon>
        <taxon>Eurotiomycetes</taxon>
        <taxon>Eurotiomycetidae</taxon>
        <taxon>Eurotiales</taxon>
        <taxon>Aspergillaceae</taxon>
        <taxon>Aspergillus</taxon>
        <taxon>Aspergillus subgen. Aspergillus</taxon>
    </lineage>
</organism>
<dbReference type="AlphaFoldDB" id="A0A1L9V3K8"/>
<protein>
    <submittedName>
        <fullName evidence="1">Uncharacterized protein</fullName>
    </submittedName>
</protein>
<dbReference type="GeneID" id="34461524"/>
<dbReference type="Proteomes" id="UP000184300">
    <property type="component" value="Unassembled WGS sequence"/>
</dbReference>
<accession>A0A1L9V3K8</accession>